<dbReference type="AlphaFoldDB" id="A0A8K1FEQ4"/>
<evidence type="ECO:0000256" key="2">
    <source>
        <dbReference type="ARBA" id="ARBA00022475"/>
    </source>
</evidence>
<feature type="region of interest" description="Disordered" evidence="6">
    <location>
        <begin position="1"/>
        <end position="26"/>
    </location>
</feature>
<evidence type="ECO:0000256" key="6">
    <source>
        <dbReference type="SAM" id="MobiDB-lite"/>
    </source>
</evidence>
<gene>
    <name evidence="9" type="ORF">Poli38472_000837</name>
</gene>
<accession>A0A8K1FEQ4</accession>
<evidence type="ECO:0000256" key="5">
    <source>
        <dbReference type="ARBA" id="ARBA00023136"/>
    </source>
</evidence>
<feature type="domain" description="VTT" evidence="8">
    <location>
        <begin position="92"/>
        <end position="211"/>
    </location>
</feature>
<organism evidence="9 10">
    <name type="scientific">Pythium oligandrum</name>
    <name type="common">Mycoparasitic fungus</name>
    <dbReference type="NCBI Taxonomy" id="41045"/>
    <lineage>
        <taxon>Eukaryota</taxon>
        <taxon>Sar</taxon>
        <taxon>Stramenopiles</taxon>
        <taxon>Oomycota</taxon>
        <taxon>Peronosporomycetes</taxon>
        <taxon>Pythiales</taxon>
        <taxon>Pythiaceae</taxon>
        <taxon>Pythium</taxon>
    </lineage>
</organism>
<name>A0A8K1FEQ4_PYTOL</name>
<comment type="subcellular location">
    <subcellularLocation>
        <location evidence="1">Cell membrane</location>
        <topology evidence="1">Multi-pass membrane protein</topology>
    </subcellularLocation>
</comment>
<keyword evidence="5 7" id="KW-0472">Membrane</keyword>
<evidence type="ECO:0000256" key="4">
    <source>
        <dbReference type="ARBA" id="ARBA00022989"/>
    </source>
</evidence>
<sequence length="302" mass="32513">MDRVPLMNPAETSDGGGIEGSEGVSEDASASRSRQLVRWTAVLVGLCLLVLLATQVPIRAYLVNMSAWIKEHPFLGALAFIVLFWFSVPLCFPSTIVETVAGSLFGVSQGVIVILVGRTGGCLFTFLIGRRVGKAFVGNYLTSKYPMFRAFSTVLNSHSWKPLLLFQVSSLPNLVKCYGLAITNVTVMRFTISTLIGGAPHALMWAIIGDQASDIAAIVSGQGEWTQNKLGLLIGGSLITALTMVLLIVYTKRELQNLQKEECGSGGEEDASSIIIEVKPLLVSHSSSSDLTKLRSNTMNDD</sequence>
<keyword evidence="4 7" id="KW-1133">Transmembrane helix</keyword>
<evidence type="ECO:0000313" key="9">
    <source>
        <dbReference type="EMBL" id="TMW60795.1"/>
    </source>
</evidence>
<dbReference type="EMBL" id="SPLM01000108">
    <property type="protein sequence ID" value="TMW60795.1"/>
    <property type="molecule type" value="Genomic_DNA"/>
</dbReference>
<dbReference type="InterPro" id="IPR032816">
    <property type="entry name" value="VTT_dom"/>
</dbReference>
<evidence type="ECO:0000313" key="10">
    <source>
        <dbReference type="Proteomes" id="UP000794436"/>
    </source>
</evidence>
<protein>
    <recommendedName>
        <fullName evidence="8">VTT domain-containing protein</fullName>
    </recommendedName>
</protein>
<feature type="transmembrane region" description="Helical" evidence="7">
    <location>
        <begin position="104"/>
        <end position="128"/>
    </location>
</feature>
<feature type="transmembrane region" description="Helical" evidence="7">
    <location>
        <begin position="74"/>
        <end position="92"/>
    </location>
</feature>
<dbReference type="PANTHER" id="PTHR12677">
    <property type="entry name" value="GOLGI APPARATUS MEMBRANE PROTEIN TVP38-RELATED"/>
    <property type="match status" value="1"/>
</dbReference>
<feature type="transmembrane region" description="Helical" evidence="7">
    <location>
        <begin position="39"/>
        <end position="62"/>
    </location>
</feature>
<keyword evidence="3 7" id="KW-0812">Transmembrane</keyword>
<keyword evidence="2" id="KW-1003">Cell membrane</keyword>
<proteinExistence type="predicted"/>
<dbReference type="Pfam" id="PF09335">
    <property type="entry name" value="VTT_dom"/>
    <property type="match status" value="1"/>
</dbReference>
<keyword evidence="10" id="KW-1185">Reference proteome</keyword>
<dbReference type="InterPro" id="IPR015414">
    <property type="entry name" value="TMEM64"/>
</dbReference>
<evidence type="ECO:0000256" key="1">
    <source>
        <dbReference type="ARBA" id="ARBA00004651"/>
    </source>
</evidence>
<evidence type="ECO:0000256" key="7">
    <source>
        <dbReference type="SAM" id="Phobius"/>
    </source>
</evidence>
<dbReference type="OrthoDB" id="166803at2759"/>
<evidence type="ECO:0000256" key="3">
    <source>
        <dbReference type="ARBA" id="ARBA00022692"/>
    </source>
</evidence>
<dbReference type="Proteomes" id="UP000794436">
    <property type="component" value="Unassembled WGS sequence"/>
</dbReference>
<reference evidence="9" key="1">
    <citation type="submission" date="2019-03" db="EMBL/GenBank/DDBJ databases">
        <title>Long read genome sequence of the mycoparasitic Pythium oligandrum ATCC 38472 isolated from sugarbeet rhizosphere.</title>
        <authorList>
            <person name="Gaulin E."/>
        </authorList>
    </citation>
    <scope>NUCLEOTIDE SEQUENCE</scope>
    <source>
        <strain evidence="9">ATCC 38472_TT</strain>
    </source>
</reference>
<feature type="transmembrane region" description="Helical" evidence="7">
    <location>
        <begin position="230"/>
        <end position="250"/>
    </location>
</feature>
<dbReference type="PANTHER" id="PTHR12677:SF59">
    <property type="entry name" value="GOLGI APPARATUS MEMBRANE PROTEIN TVP38-RELATED"/>
    <property type="match status" value="1"/>
</dbReference>
<evidence type="ECO:0000259" key="8">
    <source>
        <dbReference type="Pfam" id="PF09335"/>
    </source>
</evidence>
<dbReference type="GO" id="GO:0005886">
    <property type="term" value="C:plasma membrane"/>
    <property type="evidence" value="ECO:0007669"/>
    <property type="project" value="UniProtKB-SubCell"/>
</dbReference>
<comment type="caution">
    <text evidence="9">The sequence shown here is derived from an EMBL/GenBank/DDBJ whole genome shotgun (WGS) entry which is preliminary data.</text>
</comment>